<protein>
    <submittedName>
        <fullName evidence="9">FtsX-like permease family protein</fullName>
    </submittedName>
</protein>
<feature type="transmembrane region" description="Helical" evidence="7">
    <location>
        <begin position="255"/>
        <end position="284"/>
    </location>
</feature>
<dbReference type="PANTHER" id="PTHR30572">
    <property type="entry name" value="MEMBRANE COMPONENT OF TRANSPORTER-RELATED"/>
    <property type="match status" value="1"/>
</dbReference>
<proteinExistence type="inferred from homology"/>
<evidence type="ECO:0000256" key="7">
    <source>
        <dbReference type="SAM" id="Phobius"/>
    </source>
</evidence>
<dbReference type="EMBL" id="CP066831">
    <property type="protein sequence ID" value="QQM43339.1"/>
    <property type="molecule type" value="Genomic_DNA"/>
</dbReference>
<keyword evidence="4 7" id="KW-1133">Transmembrane helix</keyword>
<evidence type="ECO:0000313" key="9">
    <source>
        <dbReference type="EMBL" id="QQM43339.1"/>
    </source>
</evidence>
<keyword evidence="5 7" id="KW-0472">Membrane</keyword>
<evidence type="ECO:0000256" key="3">
    <source>
        <dbReference type="ARBA" id="ARBA00022692"/>
    </source>
</evidence>
<dbReference type="InterPro" id="IPR003838">
    <property type="entry name" value="ABC3_permease_C"/>
</dbReference>
<feature type="domain" description="ABC3 transporter permease C-terminal" evidence="8">
    <location>
        <begin position="702"/>
        <end position="812"/>
    </location>
</feature>
<feature type="transmembrane region" description="Helical" evidence="7">
    <location>
        <begin position="404"/>
        <end position="424"/>
    </location>
</feature>
<evidence type="ECO:0000256" key="6">
    <source>
        <dbReference type="ARBA" id="ARBA00038076"/>
    </source>
</evidence>
<sequence>MFVPNGLARAAVRFKPAAFVGTFVALAMAALIVSACGILLETGLRASVPPVRYADAPVVAAADQRAHLVTGHGDDREDDAVPVPGRVWLHNSLVAKAGSVPGARAAVPDVTFPVQTRAGEQVTAHGWGSTAFTGERLTSGQAPGAGEVALTKSVLTNGRVGDRVTLTTADGPRTFRVSGVVQAEAPTAWFTDTEAVGVSGHPGRVDAIAVLPKQGVSAGALKSQVEQALGNRADVYTGRDRGTVEDSSLAEAKELLVALGGSFGGIAATVAVFTGMGTVALSVAQRAREFALLRAIGTTPRQIRRSIATETLLVAPLAGLVGLLPGIALAGWWFGQLKDKGAIPQAVDLSVSYIPLLSAVGAVLLAALLAGYAAARRPARIKPGQALTEASVERLRPGWIRTPLGIAAAAGGCVCAGLAASLTGEDAANAALGIVMLFMLAVALLGPLVARACAALFGLPLRGAGASASLAAANSRTNARRLASAITPIVLAMAFSSVLVFMHTSEERVTQEQQRDGIVADHIVTSDGGLAPDAVRAASRAPEVTAAVGLLKTEVLVRANGMLDSASTQGVTGSARDLARVQDLKVEKGALSLERGEIAVDASLAENAGAGVGDRMELRLPDGTKTSPRVVATYERGMGLSQVTMGQADLASHVGSAFLTEVWTKGGSASDLAKVGTVLDRADYTTAQSLDRELNAWANTVMAAVLGGFAAVAAANTLVMTVLDRRRELGTLRLIGSTRRQVMRMIRWEALLVALAGIALGTAIALATLVPMMKGLTGQAPYIPPLVYGSFAAAIVILGLTAATVPARAAIRGTLDA</sequence>
<dbReference type="AlphaFoldDB" id="A0A7T7KYW0"/>
<organism evidence="9 10">
    <name type="scientific">Streptomyces liliifuscus</name>
    <dbReference type="NCBI Taxonomy" id="2797636"/>
    <lineage>
        <taxon>Bacteria</taxon>
        <taxon>Bacillati</taxon>
        <taxon>Actinomycetota</taxon>
        <taxon>Actinomycetes</taxon>
        <taxon>Kitasatosporales</taxon>
        <taxon>Streptomycetaceae</taxon>
        <taxon>Streptomyces</taxon>
    </lineage>
</organism>
<reference evidence="9 10" key="1">
    <citation type="submission" date="2020-12" db="EMBL/GenBank/DDBJ databases">
        <title>A novel species.</title>
        <authorList>
            <person name="Li K."/>
        </authorList>
    </citation>
    <scope>NUCLEOTIDE SEQUENCE [LARGE SCALE GENOMIC DNA]</scope>
    <source>
        <strain evidence="9 10">ZYC-3</strain>
    </source>
</reference>
<dbReference type="GO" id="GO:0005886">
    <property type="term" value="C:plasma membrane"/>
    <property type="evidence" value="ECO:0007669"/>
    <property type="project" value="UniProtKB-SubCell"/>
</dbReference>
<keyword evidence="10" id="KW-1185">Reference proteome</keyword>
<evidence type="ECO:0000256" key="5">
    <source>
        <dbReference type="ARBA" id="ARBA00023136"/>
    </source>
</evidence>
<feature type="transmembrane region" description="Helical" evidence="7">
    <location>
        <begin position="354"/>
        <end position="375"/>
    </location>
</feature>
<evidence type="ECO:0000256" key="2">
    <source>
        <dbReference type="ARBA" id="ARBA00022475"/>
    </source>
</evidence>
<comment type="subcellular location">
    <subcellularLocation>
        <location evidence="1">Cell membrane</location>
        <topology evidence="1">Multi-pass membrane protein</topology>
    </subcellularLocation>
</comment>
<feature type="transmembrane region" description="Helical" evidence="7">
    <location>
        <begin position="17"/>
        <end position="40"/>
    </location>
</feature>
<keyword evidence="3 7" id="KW-0812">Transmembrane</keyword>
<dbReference type="Pfam" id="PF02687">
    <property type="entry name" value="FtsX"/>
    <property type="match status" value="2"/>
</dbReference>
<evidence type="ECO:0000256" key="1">
    <source>
        <dbReference type="ARBA" id="ARBA00004651"/>
    </source>
</evidence>
<keyword evidence="2" id="KW-1003">Cell membrane</keyword>
<gene>
    <name evidence="9" type="ORF">JEQ17_30695</name>
</gene>
<feature type="transmembrane region" description="Helical" evidence="7">
    <location>
        <begin position="430"/>
        <end position="461"/>
    </location>
</feature>
<feature type="transmembrane region" description="Helical" evidence="7">
    <location>
        <begin position="311"/>
        <end position="334"/>
    </location>
</feature>
<dbReference type="KEGG" id="slf:JEQ17_30695"/>
<name>A0A7T7KYW0_9ACTN</name>
<dbReference type="GO" id="GO:0022857">
    <property type="term" value="F:transmembrane transporter activity"/>
    <property type="evidence" value="ECO:0007669"/>
    <property type="project" value="TreeGrafter"/>
</dbReference>
<feature type="domain" description="ABC3 transporter permease C-terminal" evidence="8">
    <location>
        <begin position="262"/>
        <end position="383"/>
    </location>
</feature>
<feature type="transmembrane region" description="Helical" evidence="7">
    <location>
        <begin position="696"/>
        <end position="723"/>
    </location>
</feature>
<evidence type="ECO:0000256" key="4">
    <source>
        <dbReference type="ARBA" id="ARBA00022989"/>
    </source>
</evidence>
<dbReference type="PANTHER" id="PTHR30572:SF4">
    <property type="entry name" value="ABC TRANSPORTER PERMEASE YTRF"/>
    <property type="match status" value="1"/>
</dbReference>
<accession>A0A7T7KYW0</accession>
<feature type="transmembrane region" description="Helical" evidence="7">
    <location>
        <begin position="782"/>
        <end position="805"/>
    </location>
</feature>
<dbReference type="RefSeq" id="WP_200398169.1">
    <property type="nucleotide sequence ID" value="NZ_CP066831.1"/>
</dbReference>
<feature type="transmembrane region" description="Helical" evidence="7">
    <location>
        <begin position="482"/>
        <end position="502"/>
    </location>
</feature>
<evidence type="ECO:0000313" key="10">
    <source>
        <dbReference type="Proteomes" id="UP000595636"/>
    </source>
</evidence>
<comment type="similarity">
    <text evidence="6">Belongs to the ABC-4 integral membrane protein family.</text>
</comment>
<dbReference type="Proteomes" id="UP000595636">
    <property type="component" value="Chromosome"/>
</dbReference>
<dbReference type="InterPro" id="IPR050250">
    <property type="entry name" value="Macrolide_Exporter_MacB"/>
</dbReference>
<evidence type="ECO:0000259" key="8">
    <source>
        <dbReference type="Pfam" id="PF02687"/>
    </source>
</evidence>
<feature type="transmembrane region" description="Helical" evidence="7">
    <location>
        <begin position="750"/>
        <end position="770"/>
    </location>
</feature>